<evidence type="ECO:0000313" key="2">
    <source>
        <dbReference type="EMBL" id="CAA9328197.1"/>
    </source>
</evidence>
<evidence type="ECO:0000256" key="1">
    <source>
        <dbReference type="SAM" id="MobiDB-lite"/>
    </source>
</evidence>
<feature type="compositionally biased region" description="Basic and acidic residues" evidence="1">
    <location>
        <begin position="84"/>
        <end position="118"/>
    </location>
</feature>
<feature type="non-terminal residue" evidence="2">
    <location>
        <position position="131"/>
    </location>
</feature>
<proteinExistence type="predicted"/>
<name>A0A6J4LBQ1_9GAMM</name>
<dbReference type="EMBL" id="CADCUA010000395">
    <property type="protein sequence ID" value="CAA9328197.1"/>
    <property type="molecule type" value="Genomic_DNA"/>
</dbReference>
<accession>A0A6J4LBQ1</accession>
<feature type="non-terminal residue" evidence="2">
    <location>
        <position position="1"/>
    </location>
</feature>
<reference evidence="2" key="1">
    <citation type="submission" date="2020-02" db="EMBL/GenBank/DDBJ databases">
        <authorList>
            <person name="Meier V. D."/>
        </authorList>
    </citation>
    <scope>NUCLEOTIDE SEQUENCE</scope>
    <source>
        <strain evidence="2">AVDCRST_MAG71</strain>
    </source>
</reference>
<gene>
    <name evidence="2" type="ORF">AVDCRST_MAG71-1633</name>
</gene>
<dbReference type="AlphaFoldDB" id="A0A6J4LBQ1"/>
<feature type="region of interest" description="Disordered" evidence="1">
    <location>
        <begin position="1"/>
        <end position="118"/>
    </location>
</feature>
<feature type="compositionally biased region" description="Basic residues" evidence="1">
    <location>
        <begin position="32"/>
        <end position="50"/>
    </location>
</feature>
<sequence>EIVSSDAGCAGPRGCDPGACRGRRCRFERQGGHHGRGHRQARIPRPRPQRAGHLPEERRHARCIRQDGAGQARRRTDHVLVQADLHRQGEGAGRSRERRGSEGQARREPECGRLPERCRGRWHGQGAVQVL</sequence>
<organism evidence="2">
    <name type="scientific">uncultured Lysobacter sp</name>
    <dbReference type="NCBI Taxonomy" id="271060"/>
    <lineage>
        <taxon>Bacteria</taxon>
        <taxon>Pseudomonadati</taxon>
        <taxon>Pseudomonadota</taxon>
        <taxon>Gammaproteobacteria</taxon>
        <taxon>Lysobacterales</taxon>
        <taxon>Lysobacteraceae</taxon>
        <taxon>Lysobacter</taxon>
        <taxon>environmental samples</taxon>
    </lineage>
</organism>
<protein>
    <submittedName>
        <fullName evidence="2">Uncharacterized protein</fullName>
    </submittedName>
</protein>